<evidence type="ECO:0000256" key="5">
    <source>
        <dbReference type="SAM" id="Phobius"/>
    </source>
</evidence>
<reference evidence="7" key="2">
    <citation type="submission" date="2023-12" db="EMBL/GenBank/DDBJ databases">
        <authorList>
            <person name="Sun Q."/>
            <person name="Inoue M."/>
        </authorList>
    </citation>
    <scope>NUCLEOTIDE SEQUENCE</scope>
    <source>
        <strain evidence="7">JCM 17590</strain>
    </source>
</reference>
<proteinExistence type="predicted"/>
<dbReference type="Pfam" id="PF00160">
    <property type="entry name" value="Pro_isomerase"/>
    <property type="match status" value="1"/>
</dbReference>
<organism evidence="7 8">
    <name type="scientific">Gryllotalpicola daejeonensis</name>
    <dbReference type="NCBI Taxonomy" id="993087"/>
    <lineage>
        <taxon>Bacteria</taxon>
        <taxon>Bacillati</taxon>
        <taxon>Actinomycetota</taxon>
        <taxon>Actinomycetes</taxon>
        <taxon>Micrococcales</taxon>
        <taxon>Microbacteriaceae</taxon>
        <taxon>Gryllotalpicola</taxon>
    </lineage>
</organism>
<accession>A0ABP7ZIA1</accession>
<dbReference type="EMBL" id="BAABBV010000001">
    <property type="protein sequence ID" value="GAA4155436.1"/>
    <property type="molecule type" value="Genomic_DNA"/>
</dbReference>
<dbReference type="SUPFAM" id="SSF50891">
    <property type="entry name" value="Cyclophilin-like"/>
    <property type="match status" value="1"/>
</dbReference>
<keyword evidence="5" id="KW-0812">Transmembrane</keyword>
<dbReference type="PROSITE" id="PS50072">
    <property type="entry name" value="CSA_PPIASE_2"/>
    <property type="match status" value="1"/>
</dbReference>
<keyword evidence="5" id="KW-1133">Transmembrane helix</keyword>
<dbReference type="InterPro" id="IPR002130">
    <property type="entry name" value="Cyclophilin-type_PPIase_dom"/>
</dbReference>
<dbReference type="Gene3D" id="2.40.100.10">
    <property type="entry name" value="Cyclophilin-like"/>
    <property type="match status" value="1"/>
</dbReference>
<dbReference type="Proteomes" id="UP001415169">
    <property type="component" value="Unassembled WGS sequence"/>
</dbReference>
<protein>
    <recommendedName>
        <fullName evidence="1">peptidylprolyl isomerase</fullName>
        <ecNumber evidence="1">5.2.1.8</ecNumber>
    </recommendedName>
</protein>
<dbReference type="InterPro" id="IPR029000">
    <property type="entry name" value="Cyclophilin-like_dom_sf"/>
</dbReference>
<evidence type="ECO:0000313" key="7">
    <source>
        <dbReference type="EMBL" id="GAA4155436.1"/>
    </source>
</evidence>
<keyword evidence="2" id="KW-0697">Rotamase</keyword>
<dbReference type="RefSeq" id="WP_344790101.1">
    <property type="nucleotide sequence ID" value="NZ_BAABBV010000001.1"/>
</dbReference>
<keyword evidence="3" id="KW-0413">Isomerase</keyword>
<evidence type="ECO:0000256" key="4">
    <source>
        <dbReference type="SAM" id="MobiDB-lite"/>
    </source>
</evidence>
<evidence type="ECO:0000256" key="1">
    <source>
        <dbReference type="ARBA" id="ARBA00013194"/>
    </source>
</evidence>
<feature type="compositionally biased region" description="Low complexity" evidence="4">
    <location>
        <begin position="68"/>
        <end position="88"/>
    </location>
</feature>
<evidence type="ECO:0000259" key="6">
    <source>
        <dbReference type="PROSITE" id="PS50072"/>
    </source>
</evidence>
<comment type="caution">
    <text evidence="7">The sequence shown here is derived from an EMBL/GenBank/DDBJ whole genome shotgun (WGS) entry which is preliminary data.</text>
</comment>
<name>A0ABP7ZIA1_9MICO</name>
<gene>
    <name evidence="7" type="ORF">GCM10022286_04390</name>
</gene>
<feature type="domain" description="PPIase cyclophilin-type" evidence="6">
    <location>
        <begin position="116"/>
        <end position="283"/>
    </location>
</feature>
<evidence type="ECO:0000256" key="2">
    <source>
        <dbReference type="ARBA" id="ARBA00023110"/>
    </source>
</evidence>
<feature type="transmembrane region" description="Helical" evidence="5">
    <location>
        <begin position="39"/>
        <end position="62"/>
    </location>
</feature>
<feature type="region of interest" description="Disordered" evidence="4">
    <location>
        <begin position="68"/>
        <end position="100"/>
    </location>
</feature>
<dbReference type="EC" id="5.2.1.8" evidence="1"/>
<evidence type="ECO:0000313" key="8">
    <source>
        <dbReference type="Proteomes" id="UP001415169"/>
    </source>
</evidence>
<evidence type="ECO:0000256" key="3">
    <source>
        <dbReference type="ARBA" id="ARBA00023235"/>
    </source>
</evidence>
<sequence>MAPSKNDREARIARERLRSYQARQAVHETGKKRRRRDNLIAGIAIVVVAAAAVGAQLAYFGVGPGKPAAKPKSTATATPTPSPTATGANQGDVPDKSLAAGRDWTGTLTLNKSIPLGVTIDGKAAPQGASAVISLVQKGFYTGTVCHRLTTGDTFKVLQCGGAKTVADGPTGGPGFSFGPIENAPAVASGSKTSDNPYGSSLYAKGDIALARQGDNAYSNGSQFFIVYGDTTIPNDSAGGYTVVGKVTSGLDKLVSSVASKGTSDGSDDGTPKVATTITGFTLK</sequence>
<keyword evidence="5" id="KW-0472">Membrane</keyword>
<keyword evidence="8" id="KW-1185">Reference proteome</keyword>
<reference evidence="7" key="1">
    <citation type="journal article" date="2014" name="Int. J. Syst. Evol. Microbiol.">
        <title>Complete genome of a new Firmicutes species belonging to the dominant human colonic microbiota ('Ruminococcus bicirculans') reveals two chromosomes and a selective capacity to utilize plant glucans.</title>
        <authorList>
            <consortium name="NISC Comparative Sequencing Program"/>
            <person name="Wegmann U."/>
            <person name="Louis P."/>
            <person name="Goesmann A."/>
            <person name="Henrissat B."/>
            <person name="Duncan S.H."/>
            <person name="Flint H.J."/>
        </authorList>
    </citation>
    <scope>NUCLEOTIDE SEQUENCE</scope>
    <source>
        <strain evidence="7">JCM 17590</strain>
    </source>
</reference>
<dbReference type="PANTHER" id="PTHR43246">
    <property type="entry name" value="PEPTIDYL-PROLYL CIS-TRANS ISOMERASE CYP38, CHLOROPLASTIC"/>
    <property type="match status" value="1"/>
</dbReference>
<dbReference type="InterPro" id="IPR044665">
    <property type="entry name" value="E_coli_cyclophilin_A-like"/>
</dbReference>